<dbReference type="GO" id="GO:0008270">
    <property type="term" value="F:zinc ion binding"/>
    <property type="evidence" value="ECO:0007669"/>
    <property type="project" value="UniProtKB-KW"/>
</dbReference>
<dbReference type="EnsemblMetazoa" id="XM_022793157">
    <property type="protein sequence ID" value="XP_022648892"/>
    <property type="gene ID" value="LOC111245181"/>
</dbReference>
<proteinExistence type="predicted"/>
<dbReference type="Proteomes" id="UP000594260">
    <property type="component" value="Unplaced"/>
</dbReference>
<evidence type="ECO:0000313" key="7">
    <source>
        <dbReference type="EnsemblMetazoa" id="XP_022649600"/>
    </source>
</evidence>
<sequence>MQSSSDDSEVSAGSDGRLHRLLELLLATDGNRECFDCLSRGPTWTSWSLGLFLCIRCAGLHRGLGVHVSRVKSVGLDHWTPQQVARLVQIGNERGRTIYESKLPSNFHRPTDLNELRAFIQIKYLHRVYVTPGYRDPPMPPSDLSIEQLEAIIAEFLRQSARAIRAIAPTKVAETSQQRHQKFSSDLVTLANDEKVQSRNGGAVDQYERRVRFPISSTSSTLLNESTQSVMSDRLLKEIPGTDEGDLIENETRVDETAVFLPNMDEDCVLIDL</sequence>
<dbReference type="RefSeq" id="XP_022648892.1">
    <property type="nucleotide sequence ID" value="XM_022793157.1"/>
</dbReference>
<organism evidence="7 8">
    <name type="scientific">Varroa destructor</name>
    <name type="common">Honeybee mite</name>
    <dbReference type="NCBI Taxonomy" id="109461"/>
    <lineage>
        <taxon>Eukaryota</taxon>
        <taxon>Metazoa</taxon>
        <taxon>Ecdysozoa</taxon>
        <taxon>Arthropoda</taxon>
        <taxon>Chelicerata</taxon>
        <taxon>Arachnida</taxon>
        <taxon>Acari</taxon>
        <taxon>Parasitiformes</taxon>
        <taxon>Mesostigmata</taxon>
        <taxon>Gamasina</taxon>
        <taxon>Dermanyssoidea</taxon>
        <taxon>Varroidae</taxon>
        <taxon>Varroa</taxon>
    </lineage>
</organism>
<dbReference type="RefSeq" id="XP_022649599.1">
    <property type="nucleotide sequence ID" value="XM_022793864.1"/>
</dbReference>
<dbReference type="InterPro" id="IPR038508">
    <property type="entry name" value="ArfGAP_dom_sf"/>
</dbReference>
<dbReference type="PROSITE" id="PS50115">
    <property type="entry name" value="ARFGAP"/>
    <property type="match status" value="1"/>
</dbReference>
<dbReference type="OrthoDB" id="73919at2759"/>
<evidence type="ECO:0000256" key="2">
    <source>
        <dbReference type="ARBA" id="ARBA00022723"/>
    </source>
</evidence>
<protein>
    <recommendedName>
        <fullName evidence="6">Arf-GAP domain-containing protein</fullName>
    </recommendedName>
</protein>
<dbReference type="SUPFAM" id="SSF57863">
    <property type="entry name" value="ArfGap/RecO-like zinc finger"/>
    <property type="match status" value="1"/>
</dbReference>
<dbReference type="PANTHER" id="PTHR45705:SF1">
    <property type="entry name" value="FI20236P1"/>
    <property type="match status" value="1"/>
</dbReference>
<dbReference type="InterPro" id="IPR051718">
    <property type="entry name" value="ARF_GTPase-activating"/>
</dbReference>
<name>A0A7M7JBV4_VARDE</name>
<dbReference type="RefSeq" id="XP_022648891.1">
    <property type="nucleotide sequence ID" value="XM_022793156.1"/>
</dbReference>
<dbReference type="InParanoid" id="A0A7M7JBV4"/>
<dbReference type="FunFam" id="1.10.220.150:FF:000009">
    <property type="entry name" value="stromal membrane-associated protein 1 isoform X1"/>
    <property type="match status" value="1"/>
</dbReference>
<dbReference type="Gene3D" id="1.10.220.150">
    <property type="entry name" value="Arf GTPase activating protein"/>
    <property type="match status" value="1"/>
</dbReference>
<keyword evidence="2" id="KW-0479">Metal-binding</keyword>
<dbReference type="PRINTS" id="PR00405">
    <property type="entry name" value="REVINTRACTNG"/>
</dbReference>
<evidence type="ECO:0000313" key="8">
    <source>
        <dbReference type="Proteomes" id="UP000594260"/>
    </source>
</evidence>
<dbReference type="Pfam" id="PF01412">
    <property type="entry name" value="ArfGap"/>
    <property type="match status" value="1"/>
</dbReference>
<keyword evidence="1" id="KW-0343">GTPase activation</keyword>
<dbReference type="RefSeq" id="XP_022649600.1">
    <property type="nucleotide sequence ID" value="XM_022793865.1"/>
</dbReference>
<dbReference type="EnsemblMetazoa" id="XM_022793864">
    <property type="protein sequence ID" value="XP_022649599"/>
    <property type="gene ID" value="LOC111245474"/>
</dbReference>
<evidence type="ECO:0000256" key="1">
    <source>
        <dbReference type="ARBA" id="ARBA00022468"/>
    </source>
</evidence>
<accession>A0A7M7JBV4</accession>
<dbReference type="CDD" id="cd08204">
    <property type="entry name" value="ArfGap"/>
    <property type="match status" value="1"/>
</dbReference>
<evidence type="ECO:0000256" key="5">
    <source>
        <dbReference type="PROSITE-ProRule" id="PRU00288"/>
    </source>
</evidence>
<dbReference type="GeneID" id="111245474"/>
<dbReference type="KEGG" id="vde:111245181"/>
<evidence type="ECO:0000256" key="3">
    <source>
        <dbReference type="ARBA" id="ARBA00022771"/>
    </source>
</evidence>
<reference evidence="7" key="1">
    <citation type="submission" date="2021-01" db="UniProtKB">
        <authorList>
            <consortium name="EnsemblMetazoa"/>
        </authorList>
    </citation>
    <scope>IDENTIFICATION</scope>
</reference>
<dbReference type="InterPro" id="IPR001164">
    <property type="entry name" value="ArfGAP_dom"/>
</dbReference>
<dbReference type="GeneID" id="111245181"/>
<dbReference type="PANTHER" id="PTHR45705">
    <property type="entry name" value="FI20236P1"/>
    <property type="match status" value="1"/>
</dbReference>
<dbReference type="GO" id="GO:0005096">
    <property type="term" value="F:GTPase activator activity"/>
    <property type="evidence" value="ECO:0007669"/>
    <property type="project" value="UniProtKB-KW"/>
</dbReference>
<keyword evidence="3 5" id="KW-0863">Zinc-finger</keyword>
<keyword evidence="8" id="KW-1185">Reference proteome</keyword>
<dbReference type="InterPro" id="IPR037278">
    <property type="entry name" value="ARFGAP/RecO"/>
</dbReference>
<feature type="domain" description="Arf-GAP" evidence="6">
    <location>
        <begin position="19"/>
        <end position="137"/>
    </location>
</feature>
<dbReference type="EnsemblMetazoa" id="XM_022793865">
    <property type="protein sequence ID" value="XP_022649600"/>
    <property type="gene ID" value="LOC111245474"/>
</dbReference>
<keyword evidence="4" id="KW-0862">Zinc</keyword>
<dbReference type="KEGG" id="vde:111245474"/>
<dbReference type="AlphaFoldDB" id="A0A7M7JBV4"/>
<evidence type="ECO:0000259" key="6">
    <source>
        <dbReference type="PROSITE" id="PS50115"/>
    </source>
</evidence>
<evidence type="ECO:0000256" key="4">
    <source>
        <dbReference type="ARBA" id="ARBA00022833"/>
    </source>
</evidence>
<dbReference type="EnsemblMetazoa" id="XM_022793156">
    <property type="protein sequence ID" value="XP_022648891"/>
    <property type="gene ID" value="LOC111245181"/>
</dbReference>
<dbReference type="GO" id="GO:0005737">
    <property type="term" value="C:cytoplasm"/>
    <property type="evidence" value="ECO:0007669"/>
    <property type="project" value="TreeGrafter"/>
</dbReference>
<dbReference type="SMART" id="SM00105">
    <property type="entry name" value="ArfGap"/>
    <property type="match status" value="1"/>
</dbReference>